<keyword evidence="9" id="KW-1185">Reference proteome</keyword>
<dbReference type="GO" id="GO:0006790">
    <property type="term" value="P:sulfur compound metabolic process"/>
    <property type="evidence" value="ECO:0007669"/>
    <property type="project" value="TreeGrafter"/>
</dbReference>
<comment type="cofactor">
    <cofactor evidence="1">
        <name>Mo-molybdopterin</name>
        <dbReference type="ChEBI" id="CHEBI:71302"/>
    </cofactor>
</comment>
<dbReference type="Pfam" id="PF03404">
    <property type="entry name" value="Mo-co_dimer"/>
    <property type="match status" value="1"/>
</dbReference>
<dbReference type="GO" id="GO:0008482">
    <property type="term" value="F:sulfite oxidase activity"/>
    <property type="evidence" value="ECO:0007669"/>
    <property type="project" value="TreeGrafter"/>
</dbReference>
<dbReference type="SUPFAM" id="SSF56524">
    <property type="entry name" value="Oxidoreductase molybdopterin-binding domain"/>
    <property type="match status" value="1"/>
</dbReference>
<evidence type="ECO:0000259" key="6">
    <source>
        <dbReference type="Pfam" id="PF00174"/>
    </source>
</evidence>
<evidence type="ECO:0000256" key="5">
    <source>
        <dbReference type="SAM" id="MobiDB-lite"/>
    </source>
</evidence>
<feature type="domain" description="Moybdenum cofactor oxidoreductase dimerisation" evidence="7">
    <location>
        <begin position="321"/>
        <end position="430"/>
    </location>
</feature>
<proteinExistence type="predicted"/>
<dbReference type="FunFam" id="3.90.420.10:FF:000007">
    <property type="entry name" value="Sulfite:cytochrome c oxidoreductase subunit A"/>
    <property type="match status" value="1"/>
</dbReference>
<dbReference type="GO" id="GO:0043546">
    <property type="term" value="F:molybdopterin cofactor binding"/>
    <property type="evidence" value="ECO:0007669"/>
    <property type="project" value="TreeGrafter"/>
</dbReference>
<organism evidence="8 9">
    <name type="scientific">Pandoraea terrae</name>
    <dbReference type="NCBI Taxonomy" id="1537710"/>
    <lineage>
        <taxon>Bacteria</taxon>
        <taxon>Pseudomonadati</taxon>
        <taxon>Pseudomonadota</taxon>
        <taxon>Betaproteobacteria</taxon>
        <taxon>Burkholderiales</taxon>
        <taxon>Burkholderiaceae</taxon>
        <taxon>Pandoraea</taxon>
    </lineage>
</organism>
<evidence type="ECO:0000256" key="3">
    <source>
        <dbReference type="ARBA" id="ARBA00022723"/>
    </source>
</evidence>
<name>A0A5E4YJN4_9BURK</name>
<keyword evidence="3" id="KW-0479">Metal-binding</keyword>
<dbReference type="Gene3D" id="2.60.40.650">
    <property type="match status" value="1"/>
</dbReference>
<dbReference type="Proteomes" id="UP000414233">
    <property type="component" value="Unassembled WGS sequence"/>
</dbReference>
<keyword evidence="4 8" id="KW-0560">Oxidoreductase</keyword>
<dbReference type="PANTHER" id="PTHR19372">
    <property type="entry name" value="SULFITE REDUCTASE"/>
    <property type="match status" value="1"/>
</dbReference>
<dbReference type="InterPro" id="IPR036374">
    <property type="entry name" value="OxRdtase_Mopterin-bd_sf"/>
</dbReference>
<dbReference type="PROSITE" id="PS51318">
    <property type="entry name" value="TAT"/>
    <property type="match status" value="1"/>
</dbReference>
<dbReference type="InterPro" id="IPR008335">
    <property type="entry name" value="Mopterin_OxRdtase_euk"/>
</dbReference>
<accession>A0A5E4YJN4</accession>
<dbReference type="InterPro" id="IPR006311">
    <property type="entry name" value="TAT_signal"/>
</dbReference>
<feature type="region of interest" description="Disordered" evidence="5">
    <location>
        <begin position="1"/>
        <end position="23"/>
    </location>
</feature>
<gene>
    <name evidence="8" type="primary">msrP_3</name>
    <name evidence="8" type="ORF">PTE30175_04443</name>
</gene>
<dbReference type="EC" id="1.8.5.-" evidence="8"/>
<sequence length="438" mass="47929">MKPRLSRLPSMDHPSTDFFEAPSGALSPRTTALAARRRFLRQAGALGAGATLGGQALQALAAPQMVTLPFANGERELVAYPQKRPLIRLTARPPQLETPYSVFNEGVITPNDAFFVRYHLAGIPTDIDPKKHRIRVRGSVDKPIEISLDSLKRDFGKPVELVAVNQCSGNSRGFFEPRVGGGQLANGAMGNARWRGIPLKRILEKAGVKPTAKQVTFEGLDRPVIPATPEFVKALDIGHAMDGEVMIAFAMNGKDLPMLNGFPVRLVVPGYYGTYWVKHLADINVIDDVFDGFWMKTAYRIPDNDCNCVEPGKAPDKTRPIGRFTVRSFITSVSDGQRVKAGQALRLRGIAFDGGEGIRDVQVSADDGKTWQAARLGEELSKYSFREWTASFTPPDAGEYTLKVRATNRAGVTQPLQSLWNPAGYLRNGVETVRVTAA</sequence>
<protein>
    <submittedName>
        <fullName evidence="8">Protein-methionine-sulfoxide reductase catalytic subunit MsrP</fullName>
        <ecNumber evidence="8">1.8.5.-</ecNumber>
    </submittedName>
</protein>
<dbReference type="EMBL" id="CABPRZ010000024">
    <property type="protein sequence ID" value="VVE48488.1"/>
    <property type="molecule type" value="Genomic_DNA"/>
</dbReference>
<evidence type="ECO:0000313" key="9">
    <source>
        <dbReference type="Proteomes" id="UP000414233"/>
    </source>
</evidence>
<dbReference type="SUPFAM" id="SSF81296">
    <property type="entry name" value="E set domains"/>
    <property type="match status" value="1"/>
</dbReference>
<dbReference type="PRINTS" id="PR00407">
    <property type="entry name" value="EUMOPTERIN"/>
</dbReference>
<feature type="domain" description="Oxidoreductase molybdopterin-binding" evidence="6">
    <location>
        <begin position="123"/>
        <end position="294"/>
    </location>
</feature>
<evidence type="ECO:0000256" key="2">
    <source>
        <dbReference type="ARBA" id="ARBA00022505"/>
    </source>
</evidence>
<dbReference type="Pfam" id="PF00174">
    <property type="entry name" value="Oxidored_molyb"/>
    <property type="match status" value="1"/>
</dbReference>
<dbReference type="GO" id="GO:0030151">
    <property type="term" value="F:molybdenum ion binding"/>
    <property type="evidence" value="ECO:0007669"/>
    <property type="project" value="InterPro"/>
</dbReference>
<dbReference type="PANTHER" id="PTHR19372:SF7">
    <property type="entry name" value="SULFITE OXIDASE, MITOCHONDRIAL"/>
    <property type="match status" value="1"/>
</dbReference>
<dbReference type="AlphaFoldDB" id="A0A5E4YJN4"/>
<dbReference type="InterPro" id="IPR000572">
    <property type="entry name" value="OxRdtase_Mopterin-bd_dom"/>
</dbReference>
<dbReference type="InterPro" id="IPR014756">
    <property type="entry name" value="Ig_E-set"/>
</dbReference>
<dbReference type="GO" id="GO:0020037">
    <property type="term" value="F:heme binding"/>
    <property type="evidence" value="ECO:0007669"/>
    <property type="project" value="TreeGrafter"/>
</dbReference>
<evidence type="ECO:0000313" key="8">
    <source>
        <dbReference type="EMBL" id="VVE48488.1"/>
    </source>
</evidence>
<reference evidence="8 9" key="1">
    <citation type="submission" date="2019-08" db="EMBL/GenBank/DDBJ databases">
        <authorList>
            <person name="Peeters C."/>
        </authorList>
    </citation>
    <scope>NUCLEOTIDE SEQUENCE [LARGE SCALE GENOMIC DNA]</scope>
    <source>
        <strain evidence="8 9">LMG 30175</strain>
    </source>
</reference>
<evidence type="ECO:0000259" key="7">
    <source>
        <dbReference type="Pfam" id="PF03404"/>
    </source>
</evidence>
<evidence type="ECO:0000256" key="1">
    <source>
        <dbReference type="ARBA" id="ARBA00001924"/>
    </source>
</evidence>
<dbReference type="Gene3D" id="3.90.420.10">
    <property type="entry name" value="Oxidoreductase, molybdopterin-binding domain"/>
    <property type="match status" value="1"/>
</dbReference>
<keyword evidence="2" id="KW-0500">Molybdenum</keyword>
<evidence type="ECO:0000256" key="4">
    <source>
        <dbReference type="ARBA" id="ARBA00023002"/>
    </source>
</evidence>
<dbReference type="InterPro" id="IPR005066">
    <property type="entry name" value="MoCF_OxRdtse_dimer"/>
</dbReference>